<feature type="compositionally biased region" description="Low complexity" evidence="8">
    <location>
        <begin position="237"/>
        <end position="250"/>
    </location>
</feature>
<evidence type="ECO:0000313" key="10">
    <source>
        <dbReference type="EMBL" id="KAL2614166.1"/>
    </source>
</evidence>
<comment type="similarity">
    <text evidence="2">Belongs to the CAMTA family.</text>
</comment>
<feature type="compositionally biased region" description="Polar residues" evidence="8">
    <location>
        <begin position="251"/>
        <end position="264"/>
    </location>
</feature>
<dbReference type="Proteomes" id="UP001605036">
    <property type="component" value="Unassembled WGS sequence"/>
</dbReference>
<dbReference type="Pfam" id="PF00612">
    <property type="entry name" value="IQ"/>
    <property type="match status" value="3"/>
</dbReference>
<dbReference type="Gene3D" id="1.25.40.20">
    <property type="entry name" value="Ankyrin repeat-containing domain"/>
    <property type="match status" value="1"/>
</dbReference>
<dbReference type="InterPro" id="IPR002110">
    <property type="entry name" value="Ankyrin_rpt"/>
</dbReference>
<dbReference type="GO" id="GO:0005634">
    <property type="term" value="C:nucleus"/>
    <property type="evidence" value="ECO:0007669"/>
    <property type="project" value="UniProtKB-SubCell"/>
</dbReference>
<organism evidence="10 11">
    <name type="scientific">Riccia fluitans</name>
    <dbReference type="NCBI Taxonomy" id="41844"/>
    <lineage>
        <taxon>Eukaryota</taxon>
        <taxon>Viridiplantae</taxon>
        <taxon>Streptophyta</taxon>
        <taxon>Embryophyta</taxon>
        <taxon>Marchantiophyta</taxon>
        <taxon>Marchantiopsida</taxon>
        <taxon>Marchantiidae</taxon>
        <taxon>Marchantiales</taxon>
        <taxon>Ricciaceae</taxon>
        <taxon>Riccia</taxon>
    </lineage>
</organism>
<evidence type="ECO:0000256" key="1">
    <source>
        <dbReference type="ARBA" id="ARBA00004123"/>
    </source>
</evidence>
<protein>
    <recommendedName>
        <fullName evidence="9">CG-1 domain-containing protein</fullName>
    </recommendedName>
</protein>
<dbReference type="SUPFAM" id="SSF52540">
    <property type="entry name" value="P-loop containing nucleoside triphosphate hydrolases"/>
    <property type="match status" value="1"/>
</dbReference>
<feature type="repeat" description="ANK" evidence="7">
    <location>
        <begin position="894"/>
        <end position="926"/>
    </location>
</feature>
<keyword evidence="6" id="KW-0539">Nucleus</keyword>
<dbReference type="Gene3D" id="2.60.40.10">
    <property type="entry name" value="Immunoglobulins"/>
    <property type="match status" value="1"/>
</dbReference>
<sequence length="1241" mass="138774">MASMNAAGRPRNLPPTSEVDVRQIIQEAQTRWLRPVEVCEILRNYRAHNFKLNPVPPQRPQSGSLFLFDRKALRYFRKDGHNWRKKKDGKTVREAHERLKAGSVDVLHCYYAHGEDNVNFQRRCYWMLDQPYEHIVLVHYREVTENNRSSCIIRNTHDYTNSVYHPPLVSQHQHVSPAVSALTNNTSLQSSVASPDTGEGLGPYLSPEPEEADSEALDEFEESGLEIECVPSPDLPGPQLSLQQQLGDQQISTSQALSGSGQWQSLTGSGKGLGVIEGQFAPHFPHQEADFKAAFTGLQQHQRVDSTVQGGSNSIIGNFPNGDVNSIRRRFADVLDSPGPSHGTTPQRSSALNTPLDLAALTSLMSNRDSTGNGALRFTKPPVNSPTWAELFSQVTTPSTRKNLLATHGLPPGLGQPTHVKDAPPPVVAPLSPKGIMDALSPRNLGRVPQTPLEANLRAVTEKEVLKEAEEKAQARSNNRWQTAAQSENFEIDIHRPQDMSGAHQMSENHFIEPDTLEHLVRSGQSQDKSAWIQHVPQRPEQPFPNFRPFEQQATQMAEECVPQEKSQLVIPTPQTNGFSFMDNAVLETGSLLSPTMEQILKDVQPSEEVTRRDVMENFKKLDSFGRWMNTEIVSDGLYLSAGSSSWESEPLDIQMDGGLNPSTPQQQCFNISDYSPEWGSSSEETKVLIAGTFGEGIEPSTQKWACMFGEIEVPAELVEGGSLRCKAPKHRAGVVNFYVTRSDRFPCSQIKQFDYRSVEPVNSAPDPSGVEESPESVGLLTRFARMLFATASSRTGTRAIIFKESEDDEWKSLQNMLSLGKPLAEVKEQLIQLILRKRLQEWLQVKGQEEGKGASVHDDRGQGLPHLTAGLGYVWSIAPLLRANIPINFRDDNGWTALHYAAFYGREEVVVALLNAGAEPNCRTYCTKQNPQGVTAADLASMQGHNGLAAFLSQNALTTRLQGLNLEDGIQVDENAAAIAAEKAVEKLARRSSIRSSVHAEKDQLVLENSLEAVRVSIQTAAKLKDAFRQQSIRRRQMQTFAADEEVDEYGLSESEVRDMLAAQKIQKAYRGHVQKNKKLHLAATAIQRKYRGWKGRKDFQAFRQRIIKLQAHVRGRLVRKQFRKIIWSVSIVEKVVLRWLRKRNGLRGFRSQTVESPSFIDDDDNDDIIREGRHRTHEAVEKDVQRVQLMPREKAAREQYNRLCERSSKGDPYGSPYSDQGSGSRDFILSHDSLMTTVE</sequence>
<evidence type="ECO:0000259" key="9">
    <source>
        <dbReference type="PROSITE" id="PS51437"/>
    </source>
</evidence>
<dbReference type="Pfam" id="PF01833">
    <property type="entry name" value="TIG"/>
    <property type="match status" value="1"/>
</dbReference>
<dbReference type="InterPro" id="IPR013783">
    <property type="entry name" value="Ig-like_fold"/>
</dbReference>
<dbReference type="PROSITE" id="PS50096">
    <property type="entry name" value="IQ"/>
    <property type="match status" value="2"/>
</dbReference>
<evidence type="ECO:0000256" key="5">
    <source>
        <dbReference type="ARBA" id="ARBA00023163"/>
    </source>
</evidence>
<dbReference type="Pfam" id="PF03859">
    <property type="entry name" value="CG-1"/>
    <property type="match status" value="1"/>
</dbReference>
<keyword evidence="11" id="KW-1185">Reference proteome</keyword>
<dbReference type="SMART" id="SM00015">
    <property type="entry name" value="IQ"/>
    <property type="match status" value="2"/>
</dbReference>
<dbReference type="SUPFAM" id="SSF81296">
    <property type="entry name" value="E set domains"/>
    <property type="match status" value="1"/>
</dbReference>
<dbReference type="SMART" id="SM01076">
    <property type="entry name" value="CG-1"/>
    <property type="match status" value="1"/>
</dbReference>
<dbReference type="PROSITE" id="PS51437">
    <property type="entry name" value="CG_1"/>
    <property type="match status" value="1"/>
</dbReference>
<proteinExistence type="inferred from homology"/>
<dbReference type="InterPro" id="IPR005559">
    <property type="entry name" value="CG-1_dom"/>
</dbReference>
<comment type="caution">
    <text evidence="10">The sequence shown here is derived from an EMBL/GenBank/DDBJ whole genome shotgun (WGS) entry which is preliminary data.</text>
</comment>
<evidence type="ECO:0000256" key="4">
    <source>
        <dbReference type="ARBA" id="ARBA00023159"/>
    </source>
</evidence>
<dbReference type="InterPro" id="IPR014756">
    <property type="entry name" value="Ig_E-set"/>
</dbReference>
<gene>
    <name evidence="10" type="ORF">R1flu_025858</name>
</gene>
<feature type="region of interest" description="Disordered" evidence="8">
    <location>
        <begin position="187"/>
        <end position="214"/>
    </location>
</feature>
<dbReference type="SMART" id="SM00248">
    <property type="entry name" value="ANK"/>
    <property type="match status" value="2"/>
</dbReference>
<dbReference type="AlphaFoldDB" id="A0ABD1XYY0"/>
<feature type="region of interest" description="Disordered" evidence="8">
    <location>
        <begin position="230"/>
        <end position="264"/>
    </location>
</feature>
<feature type="domain" description="CG-1" evidence="9">
    <location>
        <begin position="21"/>
        <end position="149"/>
    </location>
</feature>
<keyword evidence="5" id="KW-0804">Transcription</keyword>
<accession>A0ABD1XYY0</accession>
<dbReference type="InterPro" id="IPR036770">
    <property type="entry name" value="Ankyrin_rpt-contain_sf"/>
</dbReference>
<dbReference type="PROSITE" id="PS50297">
    <property type="entry name" value="ANK_REP_REGION"/>
    <property type="match status" value="1"/>
</dbReference>
<dbReference type="PANTHER" id="PTHR23335:SF1">
    <property type="entry name" value="CALMODULIN-BINDING TRANSCRIPTION ACTIVATOR, ISOFORM F"/>
    <property type="match status" value="1"/>
</dbReference>
<dbReference type="CDD" id="cd23767">
    <property type="entry name" value="IQCD"/>
    <property type="match status" value="1"/>
</dbReference>
<dbReference type="Pfam" id="PF00023">
    <property type="entry name" value="Ank"/>
    <property type="match status" value="1"/>
</dbReference>
<dbReference type="InterPro" id="IPR000048">
    <property type="entry name" value="IQ_motif_EF-hand-BS"/>
</dbReference>
<evidence type="ECO:0000256" key="6">
    <source>
        <dbReference type="ARBA" id="ARBA00023242"/>
    </source>
</evidence>
<dbReference type="InterPro" id="IPR027417">
    <property type="entry name" value="P-loop_NTPase"/>
</dbReference>
<keyword evidence="4" id="KW-0010">Activator</keyword>
<evidence type="ECO:0000256" key="7">
    <source>
        <dbReference type="PROSITE-ProRule" id="PRU00023"/>
    </source>
</evidence>
<dbReference type="PROSITE" id="PS50088">
    <property type="entry name" value="ANK_REPEAT"/>
    <property type="match status" value="1"/>
</dbReference>
<evidence type="ECO:0000256" key="3">
    <source>
        <dbReference type="ARBA" id="ARBA00023043"/>
    </source>
</evidence>
<evidence type="ECO:0000256" key="2">
    <source>
        <dbReference type="ARBA" id="ARBA00008267"/>
    </source>
</evidence>
<comment type="subcellular location">
    <subcellularLocation>
        <location evidence="1">Nucleus</location>
    </subcellularLocation>
</comment>
<keyword evidence="3 7" id="KW-0040">ANK repeat</keyword>
<evidence type="ECO:0000256" key="8">
    <source>
        <dbReference type="SAM" id="MobiDB-lite"/>
    </source>
</evidence>
<evidence type="ECO:0000313" key="11">
    <source>
        <dbReference type="Proteomes" id="UP001605036"/>
    </source>
</evidence>
<dbReference type="PANTHER" id="PTHR23335">
    <property type="entry name" value="CALMODULIN-BINDING TRANSCRIPTION ACTIVATOR CAMTA"/>
    <property type="match status" value="1"/>
</dbReference>
<dbReference type="CDD" id="cd00102">
    <property type="entry name" value="IPT"/>
    <property type="match status" value="1"/>
</dbReference>
<dbReference type="InterPro" id="IPR002909">
    <property type="entry name" value="IPT_dom"/>
</dbReference>
<dbReference type="EMBL" id="JBHFFA010000007">
    <property type="protein sequence ID" value="KAL2614166.1"/>
    <property type="molecule type" value="Genomic_DNA"/>
</dbReference>
<dbReference type="Gene3D" id="1.20.5.190">
    <property type="match status" value="1"/>
</dbReference>
<dbReference type="SUPFAM" id="SSF48403">
    <property type="entry name" value="Ankyrin repeat"/>
    <property type="match status" value="1"/>
</dbReference>
<name>A0ABD1XYY0_9MARC</name>
<reference evidence="10 11" key="1">
    <citation type="submission" date="2024-09" db="EMBL/GenBank/DDBJ databases">
        <title>Chromosome-scale assembly of Riccia fluitans.</title>
        <authorList>
            <person name="Paukszto L."/>
            <person name="Sawicki J."/>
            <person name="Karawczyk K."/>
            <person name="Piernik-Szablinska J."/>
            <person name="Szczecinska M."/>
            <person name="Mazdziarz M."/>
        </authorList>
    </citation>
    <scope>NUCLEOTIDE SEQUENCE [LARGE SCALE GENOMIC DNA]</scope>
    <source>
        <strain evidence="10">Rf_01</strain>
        <tissue evidence="10">Aerial parts of the thallus</tissue>
    </source>
</reference>
<feature type="region of interest" description="Disordered" evidence="8">
    <location>
        <begin position="1205"/>
        <end position="1228"/>
    </location>
</feature>